<evidence type="ECO:0000313" key="1">
    <source>
        <dbReference type="EMBL" id="MPN62275.1"/>
    </source>
</evidence>
<comment type="caution">
    <text evidence="1">The sequence shown here is derived from an EMBL/GenBank/DDBJ whole genome shotgun (WGS) entry which is preliminary data.</text>
</comment>
<accession>A0A645JF02</accession>
<proteinExistence type="predicted"/>
<name>A0A645JF02_9ZZZZ</name>
<organism evidence="1">
    <name type="scientific">bioreactor metagenome</name>
    <dbReference type="NCBI Taxonomy" id="1076179"/>
    <lineage>
        <taxon>unclassified sequences</taxon>
        <taxon>metagenomes</taxon>
        <taxon>ecological metagenomes</taxon>
    </lineage>
</organism>
<sequence>MRCSCQNCGAYMVQDEKGLGSRCVCPECFAVCNACMGTRQKPTTPDGLREMLLQRERYDVEHENDD</sequence>
<gene>
    <name evidence="1" type="ORF">SDC9_210022</name>
</gene>
<reference evidence="1" key="1">
    <citation type="submission" date="2019-08" db="EMBL/GenBank/DDBJ databases">
        <authorList>
            <person name="Kucharzyk K."/>
            <person name="Murdoch R.W."/>
            <person name="Higgins S."/>
            <person name="Loffler F."/>
        </authorList>
    </citation>
    <scope>NUCLEOTIDE SEQUENCE</scope>
</reference>
<protein>
    <submittedName>
        <fullName evidence="1">Uncharacterized protein</fullName>
    </submittedName>
</protein>
<dbReference type="AlphaFoldDB" id="A0A645JF02"/>
<dbReference type="EMBL" id="VSSQ01140060">
    <property type="protein sequence ID" value="MPN62275.1"/>
    <property type="molecule type" value="Genomic_DNA"/>
</dbReference>